<organism evidence="1">
    <name type="scientific">uncultured Rubrobacteraceae bacterium</name>
    <dbReference type="NCBI Taxonomy" id="349277"/>
    <lineage>
        <taxon>Bacteria</taxon>
        <taxon>Bacillati</taxon>
        <taxon>Actinomycetota</taxon>
        <taxon>Rubrobacteria</taxon>
        <taxon>Rubrobacterales</taxon>
        <taxon>Rubrobacteraceae</taxon>
        <taxon>environmental samples</taxon>
    </lineage>
</organism>
<reference evidence="1" key="1">
    <citation type="submission" date="2020-02" db="EMBL/GenBank/DDBJ databases">
        <authorList>
            <person name="Meier V. D."/>
        </authorList>
    </citation>
    <scope>NUCLEOTIDE SEQUENCE</scope>
    <source>
        <strain evidence="1">AVDCRST_MAG22</strain>
    </source>
</reference>
<proteinExistence type="predicted"/>
<dbReference type="EMBL" id="CADCUV010000072">
    <property type="protein sequence ID" value="CAA9409286.1"/>
    <property type="molecule type" value="Genomic_DNA"/>
</dbReference>
<sequence length="32" mass="3864">ETGRLRVALHGRRVRGVLGWRDRWPDQLRRPV</sequence>
<protein>
    <submittedName>
        <fullName evidence="1">Uncharacterized protein</fullName>
    </submittedName>
</protein>
<name>A0A6J4P8N0_9ACTN</name>
<feature type="non-terminal residue" evidence="1">
    <location>
        <position position="32"/>
    </location>
</feature>
<evidence type="ECO:0000313" key="1">
    <source>
        <dbReference type="EMBL" id="CAA9409286.1"/>
    </source>
</evidence>
<dbReference type="AlphaFoldDB" id="A0A6J4P8N0"/>
<gene>
    <name evidence="1" type="ORF">AVDCRST_MAG22-1765</name>
</gene>
<accession>A0A6J4P8N0</accession>
<feature type="non-terminal residue" evidence="1">
    <location>
        <position position="1"/>
    </location>
</feature>